<feature type="signal peptide" evidence="1">
    <location>
        <begin position="1"/>
        <end position="20"/>
    </location>
</feature>
<dbReference type="RefSeq" id="WP_245747277.1">
    <property type="nucleotide sequence ID" value="NZ_FNYC01000005.1"/>
</dbReference>
<dbReference type="Proteomes" id="UP000199420">
    <property type="component" value="Unassembled WGS sequence"/>
</dbReference>
<dbReference type="InterPro" id="IPR002816">
    <property type="entry name" value="TraB/PrgY/GumN_fam"/>
</dbReference>
<sequence>MMRILPILLCSLLAAPGPSAASGQALPVPPASVTTLAPVMVSGEQPGPGLWKVISPEGHVLWVLGTLDPLPRDMRWQSRDVLQRLGQSQELLLEPGIKLHAKLGFFGTLALLPRLIGIRNNPDHARLAEVVPPADYARWQALKARYIGHDGKVERWRPLFAGFELYKAAIKRAGMDRKGVVPILLKAAKDKGIPRTPTNYVLTVDDPRALVKDFKRERLDDIACFESMLDRVQTDVARMGTRANAWATGDLQALRELAGRADDIPCVDAVAGAGFARKLGLEDVRGKVRQAWLAQARRALAANRDTFALLSIDEALRPDGYLAALAADGYTVEAPDVDEDAAAPSK</sequence>
<dbReference type="AlphaFoldDB" id="A0A1H6X3M5"/>
<evidence type="ECO:0000313" key="3">
    <source>
        <dbReference type="Proteomes" id="UP000199420"/>
    </source>
</evidence>
<organism evidence="2 3">
    <name type="scientific">Frateuria terrea</name>
    <dbReference type="NCBI Taxonomy" id="529704"/>
    <lineage>
        <taxon>Bacteria</taxon>
        <taxon>Pseudomonadati</taxon>
        <taxon>Pseudomonadota</taxon>
        <taxon>Gammaproteobacteria</taxon>
        <taxon>Lysobacterales</taxon>
        <taxon>Rhodanobacteraceae</taxon>
        <taxon>Frateuria</taxon>
    </lineage>
</organism>
<name>A0A1H6X3M5_9GAMM</name>
<keyword evidence="3" id="KW-1185">Reference proteome</keyword>
<dbReference type="Pfam" id="PF01963">
    <property type="entry name" value="TraB_PrgY_gumN"/>
    <property type="match status" value="1"/>
</dbReference>
<gene>
    <name evidence="2" type="ORF">SAMN04487997_2797</name>
</gene>
<accession>A0A1H6X3M5</accession>
<evidence type="ECO:0000313" key="2">
    <source>
        <dbReference type="EMBL" id="SEJ23731.1"/>
    </source>
</evidence>
<keyword evidence="1" id="KW-0732">Signal</keyword>
<evidence type="ECO:0000256" key="1">
    <source>
        <dbReference type="SAM" id="SignalP"/>
    </source>
</evidence>
<protein>
    <submittedName>
        <fullName evidence="2">Uncharacterized conserved protein YbaP, TraB family</fullName>
    </submittedName>
</protein>
<reference evidence="2 3" key="1">
    <citation type="submission" date="2016-10" db="EMBL/GenBank/DDBJ databases">
        <authorList>
            <person name="de Groot N.N."/>
        </authorList>
    </citation>
    <scope>NUCLEOTIDE SEQUENCE [LARGE SCALE GENOMIC DNA]</scope>
    <source>
        <strain evidence="2 3">DSM 26515</strain>
    </source>
</reference>
<proteinExistence type="predicted"/>
<dbReference type="CDD" id="cd14788">
    <property type="entry name" value="GumN"/>
    <property type="match status" value="1"/>
</dbReference>
<dbReference type="EMBL" id="FNYC01000005">
    <property type="protein sequence ID" value="SEJ23731.1"/>
    <property type="molecule type" value="Genomic_DNA"/>
</dbReference>
<feature type="chain" id="PRO_5011622474" evidence="1">
    <location>
        <begin position="21"/>
        <end position="346"/>
    </location>
</feature>